<keyword evidence="6" id="KW-0234">DNA repair</keyword>
<dbReference type="Pfam" id="PF11969">
    <property type="entry name" value="DcpS_C"/>
    <property type="match status" value="1"/>
</dbReference>
<organism evidence="10 11">
    <name type="scientific">Daphnia galeata</name>
    <dbReference type="NCBI Taxonomy" id="27404"/>
    <lineage>
        <taxon>Eukaryota</taxon>
        <taxon>Metazoa</taxon>
        <taxon>Ecdysozoa</taxon>
        <taxon>Arthropoda</taxon>
        <taxon>Crustacea</taxon>
        <taxon>Branchiopoda</taxon>
        <taxon>Diplostraca</taxon>
        <taxon>Cladocera</taxon>
        <taxon>Anomopoda</taxon>
        <taxon>Daphniidae</taxon>
        <taxon>Daphnia</taxon>
    </lineage>
</organism>
<dbReference type="GO" id="GO:0046872">
    <property type="term" value="F:metal ion binding"/>
    <property type="evidence" value="ECO:0007669"/>
    <property type="project" value="UniProtKB-KW"/>
</dbReference>
<dbReference type="InterPro" id="IPR011146">
    <property type="entry name" value="HIT-like"/>
</dbReference>
<evidence type="ECO:0000256" key="6">
    <source>
        <dbReference type="ARBA" id="ARBA00023204"/>
    </source>
</evidence>
<evidence type="ECO:0000256" key="5">
    <source>
        <dbReference type="ARBA" id="ARBA00023125"/>
    </source>
</evidence>
<sequence>MASNAFQHLMKSSRKLAENNPPSKKRIKIAAVATSNERTPQKHFWKSGLTQAMNDSENIVESSDSLVIIKDKYPKAKFHYLVIPKDIQLNSARELTKLHLNLLKEMQQKSELLIKDLLSKAEFKIGFHAKPSMDHLHLHVISTDFVSSCLKTKKHWNSFNTKHFLSLSDLIKKLEEKDNLDDLYPSDIDIELYLKKALNCNQCQFEAKTMPSLKTHLETHASSL</sequence>
<dbReference type="PANTHER" id="PTHR12486">
    <property type="entry name" value="APRATAXIN-RELATED"/>
    <property type="match status" value="1"/>
</dbReference>
<dbReference type="Proteomes" id="UP000789390">
    <property type="component" value="Unassembled WGS sequence"/>
</dbReference>
<dbReference type="Gene3D" id="3.30.428.10">
    <property type="entry name" value="HIT-like"/>
    <property type="match status" value="1"/>
</dbReference>
<keyword evidence="3" id="KW-0227">DNA damage</keyword>
<comment type="subcellular location">
    <subcellularLocation>
        <location evidence="1">Nucleus</location>
    </subcellularLocation>
</comment>
<evidence type="ECO:0000256" key="4">
    <source>
        <dbReference type="ARBA" id="ARBA00022833"/>
    </source>
</evidence>
<dbReference type="EMBL" id="CAKKLH010000124">
    <property type="protein sequence ID" value="CAH0104017.1"/>
    <property type="molecule type" value="Genomic_DNA"/>
</dbReference>
<dbReference type="InterPro" id="IPR036265">
    <property type="entry name" value="HIT-like_sf"/>
</dbReference>
<keyword evidence="4" id="KW-0862">Zinc</keyword>
<gene>
    <name evidence="10" type="ORF">DGAL_LOCUS6729</name>
</gene>
<dbReference type="SUPFAM" id="SSF54197">
    <property type="entry name" value="HIT-like"/>
    <property type="match status" value="1"/>
</dbReference>
<protein>
    <recommendedName>
        <fullName evidence="9">HIT domain-containing protein</fullName>
    </recommendedName>
</protein>
<dbReference type="Pfam" id="PF16278">
    <property type="entry name" value="zf-C2HE"/>
    <property type="match status" value="1"/>
</dbReference>
<dbReference type="GO" id="GO:0000012">
    <property type="term" value="P:single strand break repair"/>
    <property type="evidence" value="ECO:0007669"/>
    <property type="project" value="TreeGrafter"/>
</dbReference>
<dbReference type="GO" id="GO:0005634">
    <property type="term" value="C:nucleus"/>
    <property type="evidence" value="ECO:0007669"/>
    <property type="project" value="UniProtKB-SubCell"/>
</dbReference>
<dbReference type="PROSITE" id="PS51084">
    <property type="entry name" value="HIT_2"/>
    <property type="match status" value="1"/>
</dbReference>
<evidence type="ECO:0000256" key="1">
    <source>
        <dbReference type="ARBA" id="ARBA00004123"/>
    </source>
</evidence>
<dbReference type="GO" id="GO:0003725">
    <property type="term" value="F:double-stranded RNA binding"/>
    <property type="evidence" value="ECO:0007669"/>
    <property type="project" value="TreeGrafter"/>
</dbReference>
<keyword evidence="5" id="KW-0238">DNA-binding</keyword>
<keyword evidence="7" id="KW-0539">Nucleus</keyword>
<proteinExistence type="predicted"/>
<dbReference type="GO" id="GO:0030983">
    <property type="term" value="F:mismatched DNA binding"/>
    <property type="evidence" value="ECO:0007669"/>
    <property type="project" value="TreeGrafter"/>
</dbReference>
<dbReference type="FunFam" id="3.30.428.10:FF:000004">
    <property type="entry name" value="aprataxin isoform X2"/>
    <property type="match status" value="1"/>
</dbReference>
<evidence type="ECO:0000256" key="3">
    <source>
        <dbReference type="ARBA" id="ARBA00022763"/>
    </source>
</evidence>
<evidence type="ECO:0000259" key="9">
    <source>
        <dbReference type="PROSITE" id="PS51084"/>
    </source>
</evidence>
<dbReference type="InterPro" id="IPR032566">
    <property type="entry name" value="Znf-C2HE"/>
</dbReference>
<evidence type="ECO:0000256" key="8">
    <source>
        <dbReference type="PROSITE-ProRule" id="PRU00464"/>
    </source>
</evidence>
<reference evidence="10" key="1">
    <citation type="submission" date="2021-11" db="EMBL/GenBank/DDBJ databases">
        <authorList>
            <person name="Schell T."/>
        </authorList>
    </citation>
    <scope>NUCLEOTIDE SEQUENCE</scope>
    <source>
        <strain evidence="10">M5</strain>
    </source>
</reference>
<feature type="domain" description="HIT" evidence="9">
    <location>
        <begin position="46"/>
        <end position="150"/>
    </location>
</feature>
<dbReference type="AlphaFoldDB" id="A0A8J2WGZ6"/>
<feature type="short sequence motif" description="Histidine triad motif" evidence="8">
    <location>
        <begin position="135"/>
        <end position="139"/>
    </location>
</feature>
<comment type="caution">
    <text evidence="10">The sequence shown here is derived from an EMBL/GenBank/DDBJ whole genome shotgun (WGS) entry which is preliminary data.</text>
</comment>
<dbReference type="OrthoDB" id="3512845at2759"/>
<evidence type="ECO:0000313" key="10">
    <source>
        <dbReference type="EMBL" id="CAH0104017.1"/>
    </source>
</evidence>
<dbReference type="PANTHER" id="PTHR12486:SF4">
    <property type="entry name" value="APRATAXIN"/>
    <property type="match status" value="1"/>
</dbReference>
<evidence type="ECO:0000313" key="11">
    <source>
        <dbReference type="Proteomes" id="UP000789390"/>
    </source>
</evidence>
<keyword evidence="2" id="KW-0479">Metal-binding</keyword>
<evidence type="ECO:0000256" key="7">
    <source>
        <dbReference type="ARBA" id="ARBA00023242"/>
    </source>
</evidence>
<keyword evidence="11" id="KW-1185">Reference proteome</keyword>
<evidence type="ECO:0000256" key="2">
    <source>
        <dbReference type="ARBA" id="ARBA00022723"/>
    </source>
</evidence>
<dbReference type="GO" id="GO:0003697">
    <property type="term" value="F:single-stranded DNA binding"/>
    <property type="evidence" value="ECO:0007669"/>
    <property type="project" value="TreeGrafter"/>
</dbReference>
<accession>A0A8J2WGZ6</accession>
<dbReference type="GO" id="GO:1990165">
    <property type="term" value="F:single-strand break-containing DNA binding"/>
    <property type="evidence" value="ECO:0007669"/>
    <property type="project" value="TreeGrafter"/>
</dbReference>
<name>A0A8J2WGZ6_9CRUS</name>
<dbReference type="GO" id="GO:0033699">
    <property type="term" value="F:DNA 5'-adenosine monophosphate hydrolase activity"/>
    <property type="evidence" value="ECO:0007669"/>
    <property type="project" value="TreeGrafter"/>
</dbReference>